<dbReference type="AlphaFoldDB" id="A0A0A9FVD2"/>
<protein>
    <submittedName>
        <fullName evidence="1">Uncharacterized protein</fullName>
    </submittedName>
</protein>
<sequence length="53" mass="6275">MVRYINGFPHQFEKFKHSTIRHNNRKVTLKGLTYGHGKVEPFFVLTEFPPCLN</sequence>
<reference evidence="1" key="2">
    <citation type="journal article" date="2015" name="Data Brief">
        <title>Shoot transcriptome of the giant reed, Arundo donax.</title>
        <authorList>
            <person name="Barrero R.A."/>
            <person name="Guerrero F.D."/>
            <person name="Moolhuijzen P."/>
            <person name="Goolsby J.A."/>
            <person name="Tidwell J."/>
            <person name="Bellgard S.E."/>
            <person name="Bellgard M.I."/>
        </authorList>
    </citation>
    <scope>NUCLEOTIDE SEQUENCE</scope>
    <source>
        <tissue evidence="1">Shoot tissue taken approximately 20 cm above the soil surface</tissue>
    </source>
</reference>
<name>A0A0A9FVD2_ARUDO</name>
<dbReference type="EMBL" id="GBRH01181679">
    <property type="protein sequence ID" value="JAE16217.1"/>
    <property type="molecule type" value="Transcribed_RNA"/>
</dbReference>
<organism evidence="1">
    <name type="scientific">Arundo donax</name>
    <name type="common">Giant reed</name>
    <name type="synonym">Donax arundinaceus</name>
    <dbReference type="NCBI Taxonomy" id="35708"/>
    <lineage>
        <taxon>Eukaryota</taxon>
        <taxon>Viridiplantae</taxon>
        <taxon>Streptophyta</taxon>
        <taxon>Embryophyta</taxon>
        <taxon>Tracheophyta</taxon>
        <taxon>Spermatophyta</taxon>
        <taxon>Magnoliopsida</taxon>
        <taxon>Liliopsida</taxon>
        <taxon>Poales</taxon>
        <taxon>Poaceae</taxon>
        <taxon>PACMAD clade</taxon>
        <taxon>Arundinoideae</taxon>
        <taxon>Arundineae</taxon>
        <taxon>Arundo</taxon>
    </lineage>
</organism>
<reference evidence="1" key="1">
    <citation type="submission" date="2014-09" db="EMBL/GenBank/DDBJ databases">
        <authorList>
            <person name="Magalhaes I.L.F."/>
            <person name="Oliveira U."/>
            <person name="Santos F.R."/>
            <person name="Vidigal T.H.D.A."/>
            <person name="Brescovit A.D."/>
            <person name="Santos A.J."/>
        </authorList>
    </citation>
    <scope>NUCLEOTIDE SEQUENCE</scope>
    <source>
        <tissue evidence="1">Shoot tissue taken approximately 20 cm above the soil surface</tissue>
    </source>
</reference>
<accession>A0A0A9FVD2</accession>
<evidence type="ECO:0000313" key="1">
    <source>
        <dbReference type="EMBL" id="JAE16217.1"/>
    </source>
</evidence>
<proteinExistence type="predicted"/>